<organism evidence="2">
    <name type="scientific">Aphanomyces invadans</name>
    <dbReference type="NCBI Taxonomy" id="157072"/>
    <lineage>
        <taxon>Eukaryota</taxon>
        <taxon>Sar</taxon>
        <taxon>Stramenopiles</taxon>
        <taxon>Oomycota</taxon>
        <taxon>Saprolegniomycetes</taxon>
        <taxon>Saprolegniales</taxon>
        <taxon>Verrucalvaceae</taxon>
        <taxon>Aphanomyces</taxon>
    </lineage>
</organism>
<sequence>MRLKLPMSMSRLHDVFNVDRLKHYKHNDPKFASRPIPKATPVILDDATDDELYIFEKLLKKRTFNRQLEFLVKWHGLPESEATWVLAKNIKHVIHFKQLLQDLHRQKSQRQRDIQGRM</sequence>
<dbReference type="AlphaFoldDB" id="A0A024TDY7"/>
<feature type="domain" description="Chromo" evidence="1">
    <location>
        <begin position="53"/>
        <end position="115"/>
    </location>
</feature>
<dbReference type="SMART" id="SM00298">
    <property type="entry name" value="CHROMO"/>
    <property type="match status" value="1"/>
</dbReference>
<accession>A0A024TDY7</accession>
<dbReference type="PROSITE" id="PS50013">
    <property type="entry name" value="CHROMO_2"/>
    <property type="match status" value="1"/>
</dbReference>
<evidence type="ECO:0000259" key="1">
    <source>
        <dbReference type="PROSITE" id="PS50013"/>
    </source>
</evidence>
<dbReference type="Gene3D" id="2.40.50.40">
    <property type="match status" value="1"/>
</dbReference>
<protein>
    <recommendedName>
        <fullName evidence="1">Chromo domain-containing protein</fullName>
    </recommendedName>
</protein>
<dbReference type="GeneID" id="20090980"/>
<proteinExistence type="predicted"/>
<reference evidence="2" key="1">
    <citation type="submission" date="2013-12" db="EMBL/GenBank/DDBJ databases">
        <title>The Genome Sequence of Aphanomyces invadans NJM9701.</title>
        <authorList>
            <consortium name="The Broad Institute Genomics Platform"/>
            <person name="Russ C."/>
            <person name="Tyler B."/>
            <person name="van West P."/>
            <person name="Dieguez-Uribeondo J."/>
            <person name="Young S.K."/>
            <person name="Zeng Q."/>
            <person name="Gargeya S."/>
            <person name="Fitzgerald M."/>
            <person name="Abouelleil A."/>
            <person name="Alvarado L."/>
            <person name="Chapman S.B."/>
            <person name="Gainer-Dewar J."/>
            <person name="Goldberg J."/>
            <person name="Griggs A."/>
            <person name="Gujja S."/>
            <person name="Hansen M."/>
            <person name="Howarth C."/>
            <person name="Imamovic A."/>
            <person name="Ireland A."/>
            <person name="Larimer J."/>
            <person name="McCowan C."/>
            <person name="Murphy C."/>
            <person name="Pearson M."/>
            <person name="Poon T.W."/>
            <person name="Priest M."/>
            <person name="Roberts A."/>
            <person name="Saif S."/>
            <person name="Shea T."/>
            <person name="Sykes S."/>
            <person name="Wortman J."/>
            <person name="Nusbaum C."/>
            <person name="Birren B."/>
        </authorList>
    </citation>
    <scope>NUCLEOTIDE SEQUENCE [LARGE SCALE GENOMIC DNA]</scope>
    <source>
        <strain evidence="2">NJM9701</strain>
    </source>
</reference>
<dbReference type="InterPro" id="IPR023780">
    <property type="entry name" value="Chromo_domain"/>
</dbReference>
<dbReference type="InterPro" id="IPR016197">
    <property type="entry name" value="Chromo-like_dom_sf"/>
</dbReference>
<dbReference type="Pfam" id="PF00385">
    <property type="entry name" value="Chromo"/>
    <property type="match status" value="1"/>
</dbReference>
<dbReference type="InterPro" id="IPR000953">
    <property type="entry name" value="Chromo/chromo_shadow_dom"/>
</dbReference>
<gene>
    <name evidence="2" type="ORF">H310_13930</name>
</gene>
<dbReference type="RefSeq" id="XP_008879815.1">
    <property type="nucleotide sequence ID" value="XM_008881593.1"/>
</dbReference>
<dbReference type="EMBL" id="KI914009">
    <property type="protein sequence ID" value="ETV91547.1"/>
    <property type="molecule type" value="Genomic_DNA"/>
</dbReference>
<evidence type="ECO:0000313" key="2">
    <source>
        <dbReference type="EMBL" id="ETV91547.1"/>
    </source>
</evidence>
<name>A0A024TDY7_9STRA</name>
<dbReference type="VEuPathDB" id="FungiDB:H310_13930"/>
<dbReference type="OrthoDB" id="167591at2759"/>
<dbReference type="SUPFAM" id="SSF54160">
    <property type="entry name" value="Chromo domain-like"/>
    <property type="match status" value="1"/>
</dbReference>